<feature type="transmembrane region" description="Helical" evidence="1">
    <location>
        <begin position="240"/>
        <end position="262"/>
    </location>
</feature>
<dbReference type="Pfam" id="PF00535">
    <property type="entry name" value="Glycos_transf_2"/>
    <property type="match status" value="1"/>
</dbReference>
<proteinExistence type="predicted"/>
<evidence type="ECO:0000259" key="2">
    <source>
        <dbReference type="Pfam" id="PF00535"/>
    </source>
</evidence>
<accession>A0AAX4HL14</accession>
<feature type="domain" description="Glycosyltransferase 2-like" evidence="2">
    <location>
        <begin position="5"/>
        <end position="99"/>
    </location>
</feature>
<keyword evidence="1" id="KW-0812">Transmembrane</keyword>
<dbReference type="Gene3D" id="3.90.550.10">
    <property type="entry name" value="Spore Coat Polysaccharide Biosynthesis Protein SpsA, Chain A"/>
    <property type="match status" value="1"/>
</dbReference>
<keyword evidence="3" id="KW-0808">Transferase</keyword>
<dbReference type="AlphaFoldDB" id="A0AAX4HL14"/>
<gene>
    <name evidence="3" type="ORF">SOO65_14765</name>
</gene>
<feature type="transmembrane region" description="Helical" evidence="1">
    <location>
        <begin position="268"/>
        <end position="286"/>
    </location>
</feature>
<dbReference type="InterPro" id="IPR001173">
    <property type="entry name" value="Glyco_trans_2-like"/>
</dbReference>
<name>A0AAX4HL14_9BACT</name>
<dbReference type="SUPFAM" id="SSF53448">
    <property type="entry name" value="Nucleotide-diphospho-sugar transferases"/>
    <property type="match status" value="1"/>
</dbReference>
<dbReference type="EMBL" id="CP139487">
    <property type="protein sequence ID" value="WPU63955.1"/>
    <property type="molecule type" value="Genomic_DNA"/>
</dbReference>
<dbReference type="GO" id="GO:0016757">
    <property type="term" value="F:glycosyltransferase activity"/>
    <property type="evidence" value="ECO:0007669"/>
    <property type="project" value="UniProtKB-KW"/>
</dbReference>
<sequence>MPSLSLIIISQGSDERLLKCLDALQVPEMDWQLILHIHGKPLADAVRAKAESLTSSVLILETPEHLNHGKAKNIALDEAQGEWVCFLSEDATLMRGYWDIVRPLLSETKIEVLGGIDVMASGMSALSRAQGIALSSPFCAGTTFVRHQASGRKLQAADEEKLSQTHIWIRRSVIGNTRFPENYKRGDEVLFLQELKKKGVGMYYQPRLKVYLFRAQRMSEIFRSTFYAGYYRSKIIREKLTSSAGVFWLPTVFVFLHVMFVIDLETFITLSRLYLAIVTFVSLALASRAKSTWLFPIVAILHYFIVLIFGVGFLTERLFKDKN</sequence>
<keyword evidence="3" id="KW-0328">Glycosyltransferase</keyword>
<keyword evidence="1" id="KW-0472">Membrane</keyword>
<evidence type="ECO:0000313" key="4">
    <source>
        <dbReference type="Proteomes" id="UP001324634"/>
    </source>
</evidence>
<keyword evidence="1" id="KW-1133">Transmembrane helix</keyword>
<dbReference type="EC" id="2.4.-.-" evidence="3"/>
<dbReference type="RefSeq" id="WP_321391695.1">
    <property type="nucleotide sequence ID" value="NZ_CP139487.1"/>
</dbReference>
<reference evidence="3 4" key="1">
    <citation type="submission" date="2023-11" db="EMBL/GenBank/DDBJ databases">
        <title>Peredibacter starrii A3.12.</title>
        <authorList>
            <person name="Mitchell R.J."/>
        </authorList>
    </citation>
    <scope>NUCLEOTIDE SEQUENCE [LARGE SCALE GENOMIC DNA]</scope>
    <source>
        <strain evidence="3 4">A3.12</strain>
    </source>
</reference>
<evidence type="ECO:0000313" key="3">
    <source>
        <dbReference type="EMBL" id="WPU63955.1"/>
    </source>
</evidence>
<organism evidence="3 4">
    <name type="scientific">Peredibacter starrii</name>
    <dbReference type="NCBI Taxonomy" id="28202"/>
    <lineage>
        <taxon>Bacteria</taxon>
        <taxon>Pseudomonadati</taxon>
        <taxon>Bdellovibrionota</taxon>
        <taxon>Bacteriovoracia</taxon>
        <taxon>Bacteriovoracales</taxon>
        <taxon>Bacteriovoracaceae</taxon>
        <taxon>Peredibacter</taxon>
    </lineage>
</organism>
<protein>
    <submittedName>
        <fullName evidence="3">Glycosyltransferase</fullName>
        <ecNumber evidence="3">2.4.-.-</ecNumber>
    </submittedName>
</protein>
<dbReference type="InterPro" id="IPR029044">
    <property type="entry name" value="Nucleotide-diphossugar_trans"/>
</dbReference>
<feature type="transmembrane region" description="Helical" evidence="1">
    <location>
        <begin position="293"/>
        <end position="314"/>
    </location>
</feature>
<dbReference type="Proteomes" id="UP001324634">
    <property type="component" value="Chromosome"/>
</dbReference>
<keyword evidence="4" id="KW-1185">Reference proteome</keyword>
<evidence type="ECO:0000256" key="1">
    <source>
        <dbReference type="SAM" id="Phobius"/>
    </source>
</evidence>
<dbReference type="KEGG" id="psti:SOO65_14765"/>